<dbReference type="HOGENOM" id="CLU_1352862_0_0_0"/>
<protein>
    <recommendedName>
        <fullName evidence="3">Restriction endonuclease domain-containing protein</fullName>
    </recommendedName>
</protein>
<dbReference type="EMBL" id="DF820457">
    <property type="protein sequence ID" value="GAK51438.1"/>
    <property type="molecule type" value="Genomic_DNA"/>
</dbReference>
<gene>
    <name evidence="1" type="ORF">U14_02682</name>
</gene>
<name>A0A081BM22_9BACT</name>
<evidence type="ECO:0000313" key="2">
    <source>
        <dbReference type="Proteomes" id="UP000030700"/>
    </source>
</evidence>
<accession>A0A081BM22</accession>
<dbReference type="STRING" id="1499966.U14_02682"/>
<dbReference type="Proteomes" id="UP000030700">
    <property type="component" value="Unassembled WGS sequence"/>
</dbReference>
<sequence>METVTYDRPQTMRKVKRAAIPKELIYEMVRDRPVYYRGYRKVLTNEKSLEEVMGSSGLQGQLIAWIVGYLLRKLNVRKYAVMTNETGFLYAPKNWRLLDIAIYDKKAVKHEMLSPKYLKTPPKIVIEVDTKADLKPYSDILGYLTEKTDDLLKAGIEKVIWILTDTQKVMVAEQGKTWLLAKWHDMIPVVDDVTIQIEELVKEMTEEE</sequence>
<dbReference type="InterPro" id="IPR012296">
    <property type="entry name" value="Nuclease_put_TT1808"/>
</dbReference>
<organism evidence="1">
    <name type="scientific">Candidatus Moduliflexus flocculans</name>
    <dbReference type="NCBI Taxonomy" id="1499966"/>
    <lineage>
        <taxon>Bacteria</taxon>
        <taxon>Candidatus Moduliflexota</taxon>
        <taxon>Candidatus Moduliflexia</taxon>
        <taxon>Candidatus Moduliflexales</taxon>
        <taxon>Candidatus Moduliflexaceae</taxon>
    </lineage>
</organism>
<evidence type="ECO:0000313" key="1">
    <source>
        <dbReference type="EMBL" id="GAK51438.1"/>
    </source>
</evidence>
<reference evidence="1" key="1">
    <citation type="journal article" date="2015" name="PeerJ">
        <title>First genomic representation of candidate bacterial phylum KSB3 points to enhanced environmental sensing as a trigger of wastewater bulking.</title>
        <authorList>
            <person name="Sekiguchi Y."/>
            <person name="Ohashi A."/>
            <person name="Parks D.H."/>
            <person name="Yamauchi T."/>
            <person name="Tyson G.W."/>
            <person name="Hugenholtz P."/>
        </authorList>
    </citation>
    <scope>NUCLEOTIDE SEQUENCE [LARGE SCALE GENOMIC DNA]</scope>
</reference>
<dbReference type="Gene3D" id="3.90.1570.10">
    <property type="entry name" value="tt1808, chain A"/>
    <property type="match status" value="1"/>
</dbReference>
<evidence type="ECO:0008006" key="3">
    <source>
        <dbReference type="Google" id="ProtNLM"/>
    </source>
</evidence>
<keyword evidence="2" id="KW-1185">Reference proteome</keyword>
<dbReference type="AlphaFoldDB" id="A0A081BM22"/>
<proteinExistence type="predicted"/>